<feature type="region of interest" description="Disordered" evidence="1">
    <location>
        <begin position="1"/>
        <end position="40"/>
    </location>
</feature>
<evidence type="ECO:0000313" key="2">
    <source>
        <dbReference type="EMBL" id="TNN31049.1"/>
    </source>
</evidence>
<dbReference type="Gene3D" id="3.90.1150.170">
    <property type="match status" value="1"/>
</dbReference>
<comment type="caution">
    <text evidence="2">The sequence shown here is derived from an EMBL/GenBank/DDBJ whole genome shotgun (WGS) entry which is preliminary data.</text>
</comment>
<gene>
    <name evidence="2" type="primary">Gad1_1</name>
    <name evidence="2" type="ORF">EYF80_058799</name>
</gene>
<dbReference type="AlphaFoldDB" id="A0A4Z2EQH2"/>
<protein>
    <submittedName>
        <fullName evidence="2">Glutamate decarboxylase 1</fullName>
    </submittedName>
</protein>
<reference evidence="2 3" key="1">
    <citation type="submission" date="2019-03" db="EMBL/GenBank/DDBJ databases">
        <title>First draft genome of Liparis tanakae, snailfish: a comprehensive survey of snailfish specific genes.</title>
        <authorList>
            <person name="Kim W."/>
            <person name="Song I."/>
            <person name="Jeong J.-H."/>
            <person name="Kim D."/>
            <person name="Kim S."/>
            <person name="Ryu S."/>
            <person name="Song J.Y."/>
            <person name="Lee S.K."/>
        </authorList>
    </citation>
    <scope>NUCLEOTIDE SEQUENCE [LARGE SCALE GENOMIC DNA]</scope>
    <source>
        <tissue evidence="2">Muscle</tissue>
    </source>
</reference>
<sequence>MEVSQLSGRIIGDTAGRSKEPDPAAVKDRGKTPDFSRVYSKDLLPAPGGEELTREFLQELVDILLGYISKSSQRSSKVLHC</sequence>
<keyword evidence="3" id="KW-1185">Reference proteome</keyword>
<dbReference type="Proteomes" id="UP000314294">
    <property type="component" value="Unassembled WGS sequence"/>
</dbReference>
<name>A0A4Z2EQH2_9TELE</name>
<proteinExistence type="predicted"/>
<evidence type="ECO:0000313" key="3">
    <source>
        <dbReference type="Proteomes" id="UP000314294"/>
    </source>
</evidence>
<dbReference type="EMBL" id="SRLO01003863">
    <property type="protein sequence ID" value="TNN31049.1"/>
    <property type="molecule type" value="Genomic_DNA"/>
</dbReference>
<evidence type="ECO:0000256" key="1">
    <source>
        <dbReference type="SAM" id="MobiDB-lite"/>
    </source>
</evidence>
<feature type="compositionally biased region" description="Basic and acidic residues" evidence="1">
    <location>
        <begin position="16"/>
        <end position="34"/>
    </location>
</feature>
<accession>A0A4Z2EQH2</accession>
<organism evidence="2 3">
    <name type="scientific">Liparis tanakae</name>
    <name type="common">Tanaka's snailfish</name>
    <dbReference type="NCBI Taxonomy" id="230148"/>
    <lineage>
        <taxon>Eukaryota</taxon>
        <taxon>Metazoa</taxon>
        <taxon>Chordata</taxon>
        <taxon>Craniata</taxon>
        <taxon>Vertebrata</taxon>
        <taxon>Euteleostomi</taxon>
        <taxon>Actinopterygii</taxon>
        <taxon>Neopterygii</taxon>
        <taxon>Teleostei</taxon>
        <taxon>Neoteleostei</taxon>
        <taxon>Acanthomorphata</taxon>
        <taxon>Eupercaria</taxon>
        <taxon>Perciformes</taxon>
        <taxon>Cottioidei</taxon>
        <taxon>Cottales</taxon>
        <taxon>Liparidae</taxon>
        <taxon>Liparis</taxon>
    </lineage>
</organism>